<keyword evidence="1" id="KW-1185">Reference proteome</keyword>
<dbReference type="Proteomes" id="UP000887565">
    <property type="component" value="Unplaced"/>
</dbReference>
<organism evidence="1 2">
    <name type="scientific">Romanomermis culicivorax</name>
    <name type="common">Nematode worm</name>
    <dbReference type="NCBI Taxonomy" id="13658"/>
    <lineage>
        <taxon>Eukaryota</taxon>
        <taxon>Metazoa</taxon>
        <taxon>Ecdysozoa</taxon>
        <taxon>Nematoda</taxon>
        <taxon>Enoplea</taxon>
        <taxon>Dorylaimia</taxon>
        <taxon>Mermithida</taxon>
        <taxon>Mermithoidea</taxon>
        <taxon>Mermithidae</taxon>
        <taxon>Romanomermis</taxon>
    </lineage>
</organism>
<reference evidence="2" key="1">
    <citation type="submission" date="2022-11" db="UniProtKB">
        <authorList>
            <consortium name="WormBaseParasite"/>
        </authorList>
    </citation>
    <scope>IDENTIFICATION</scope>
</reference>
<dbReference type="WBParaSite" id="nRc.2.0.1.t15227-RA">
    <property type="protein sequence ID" value="nRc.2.0.1.t15227-RA"/>
    <property type="gene ID" value="nRc.2.0.1.g15227"/>
</dbReference>
<evidence type="ECO:0000313" key="2">
    <source>
        <dbReference type="WBParaSite" id="nRc.2.0.1.t15227-RA"/>
    </source>
</evidence>
<protein>
    <submittedName>
        <fullName evidence="2">Uncharacterized protein</fullName>
    </submittedName>
</protein>
<accession>A0A915IM21</accession>
<sequence>RSTSIGSSLYKLIFEKRLDVPRLDLQTLTPSREEEISNYRRTTLISSILPYKACNYGFFASYEKVAKPNAYNDYFSTLHKCFSVVNVNVNALQRRRSSLGSVLYTVIFEKRLDVPDADLQTVTPSSF</sequence>
<dbReference type="AlphaFoldDB" id="A0A915IM21"/>
<proteinExistence type="predicted"/>
<evidence type="ECO:0000313" key="1">
    <source>
        <dbReference type="Proteomes" id="UP000887565"/>
    </source>
</evidence>
<name>A0A915IM21_ROMCU</name>